<dbReference type="SUPFAM" id="SSF52540">
    <property type="entry name" value="P-loop containing nucleoside triphosphate hydrolases"/>
    <property type="match status" value="1"/>
</dbReference>
<feature type="compositionally biased region" description="Basic residues" evidence="1">
    <location>
        <begin position="436"/>
        <end position="447"/>
    </location>
</feature>
<evidence type="ECO:0000313" key="3">
    <source>
        <dbReference type="Proteomes" id="UP000321049"/>
    </source>
</evidence>
<dbReference type="Proteomes" id="UP000321049">
    <property type="component" value="Unassembled WGS sequence"/>
</dbReference>
<protein>
    <recommendedName>
        <fullName evidence="4">Helicase/UvrB N-terminal domain-containing protein</fullName>
    </recommendedName>
</protein>
<keyword evidence="3" id="KW-1185">Reference proteome</keyword>
<dbReference type="InterPro" id="IPR027417">
    <property type="entry name" value="P-loop_NTPase"/>
</dbReference>
<evidence type="ECO:0000313" key="2">
    <source>
        <dbReference type="EMBL" id="GEL99773.1"/>
    </source>
</evidence>
<name>A0A511JQF8_9CELL</name>
<comment type="caution">
    <text evidence="2">The sequence shown here is derived from an EMBL/GenBank/DDBJ whole genome shotgun (WGS) entry which is preliminary data.</text>
</comment>
<organism evidence="2 3">
    <name type="scientific">Cellulomonas terrae</name>
    <dbReference type="NCBI Taxonomy" id="311234"/>
    <lineage>
        <taxon>Bacteria</taxon>
        <taxon>Bacillati</taxon>
        <taxon>Actinomycetota</taxon>
        <taxon>Actinomycetes</taxon>
        <taxon>Micrococcales</taxon>
        <taxon>Cellulomonadaceae</taxon>
        <taxon>Cellulomonas</taxon>
    </lineage>
</organism>
<dbReference type="AlphaFoldDB" id="A0A511JQF8"/>
<dbReference type="RefSeq" id="WP_222595502.1">
    <property type="nucleotide sequence ID" value="NZ_BJWH01000021.1"/>
</dbReference>
<dbReference type="Gene3D" id="3.40.50.300">
    <property type="entry name" value="P-loop containing nucleotide triphosphate hydrolases"/>
    <property type="match status" value="1"/>
</dbReference>
<evidence type="ECO:0000256" key="1">
    <source>
        <dbReference type="SAM" id="MobiDB-lite"/>
    </source>
</evidence>
<reference evidence="2 3" key="1">
    <citation type="submission" date="2019-07" db="EMBL/GenBank/DDBJ databases">
        <title>Whole genome shotgun sequence of Cellulomonas terrae NBRC 100819.</title>
        <authorList>
            <person name="Hosoyama A."/>
            <person name="Uohara A."/>
            <person name="Ohji S."/>
            <person name="Ichikawa N."/>
        </authorList>
    </citation>
    <scope>NUCLEOTIDE SEQUENCE [LARGE SCALE GENOMIC DNA]</scope>
    <source>
        <strain evidence="2 3">NBRC 100819</strain>
    </source>
</reference>
<feature type="region of interest" description="Disordered" evidence="1">
    <location>
        <begin position="433"/>
        <end position="459"/>
    </location>
</feature>
<accession>A0A511JQF8</accession>
<sequence length="459" mass="48608">MTETTKHHASAAAANAAVATEAAGALRDVLSGDSAYRRLLLKAAAGAGKSYVLRQLVAAAVEHRNCDRVAVVAFTNKQTWPLAVELGKLLGKERVCLFPSAAKVGAVPQDVWDHASVASSTANIPSTAKVIVSTVHKLGAIGELGRQSSRFGAGKNGEQPFDVLFCDEAWQVAHHLFDKVTKAAPVWVGVGDVGQLPPLEVGDNPWRGDPGYNPYRAWPTGYGDLADTWVAELPAVWRPTAEQLPLWRAFYPEWSELSCVAAPGDRVVSFSGTVDAPVAELWATVATGRPVLAEVDGLPDADAPDVDEPLMRFVEYAIDAAFSAGVELRAARYDETGTPTGESDTRSVGASGDPLITVLATRNQAVDDAAAAVGRLAEAHGLTDADLTSSTVDSWQGQTNGITFGVHPLTGAAKLDEFNSAFGRLAVVATRATRPAARHSPRSRRTASRCPRASRYAPW</sequence>
<dbReference type="Pfam" id="PF13245">
    <property type="entry name" value="AAA_19"/>
    <property type="match status" value="1"/>
</dbReference>
<gene>
    <name evidence="2" type="ORF">CTE05_33200</name>
</gene>
<proteinExistence type="predicted"/>
<dbReference type="EMBL" id="BJWH01000021">
    <property type="protein sequence ID" value="GEL99773.1"/>
    <property type="molecule type" value="Genomic_DNA"/>
</dbReference>
<evidence type="ECO:0008006" key="4">
    <source>
        <dbReference type="Google" id="ProtNLM"/>
    </source>
</evidence>